<sequence length="332" mass="38983">MKNKILSTTTVLMLSLVMLSCSDYGQVVKGDNYEDKLLKAEALYAKESYPRAITLYEQVYQRYPRTEDGQLSYYKMGMSYYKMRDFIMAGYYLNNFVSRFPYSAKAEECLFLSAMCSVKLSPDASLDQEDTQIAINDLQTFIDRYPESNLVDSCNAIMDNLRFKLETKEYNSVMLYHNMENYKAAKTSATLFMENFPQSSYNEELAYIRVYNAFTLATKSIFTKKKERFEEVIKYCDLFTAKYETSSFGKKVRKIKENSQEELLKVSENYKFRELLASYQLSETESKAKKIIYLKETIEKHRNFVAEFPNSEFLKRANDIKEKAEKELQKLQ</sequence>
<protein>
    <submittedName>
        <fullName evidence="5">Beta-barrel assembly machine subunit BamD</fullName>
    </submittedName>
</protein>
<keyword evidence="1" id="KW-0732">Signal</keyword>
<dbReference type="Pfam" id="PF13525">
    <property type="entry name" value="YfiO"/>
    <property type="match status" value="1"/>
</dbReference>
<evidence type="ECO:0000313" key="6">
    <source>
        <dbReference type="Proteomes" id="UP000236454"/>
    </source>
</evidence>
<evidence type="ECO:0000259" key="4">
    <source>
        <dbReference type="Pfam" id="PF13525"/>
    </source>
</evidence>
<dbReference type="Proteomes" id="UP000236454">
    <property type="component" value="Unassembled WGS sequence"/>
</dbReference>
<dbReference type="OrthoDB" id="9770761at2"/>
<reference evidence="5 6" key="1">
    <citation type="submission" date="2016-10" db="EMBL/GenBank/DDBJ databases">
        <authorList>
            <person name="de Groot N.N."/>
        </authorList>
    </citation>
    <scope>NUCLEOTIDE SEQUENCE [LARGE SCALE GENOMIC DNA]</scope>
    <source>
        <strain evidence="5 6">CGMCC 1.7005</strain>
    </source>
</reference>
<dbReference type="PROSITE" id="PS51257">
    <property type="entry name" value="PROKAR_LIPOPROTEIN"/>
    <property type="match status" value="1"/>
</dbReference>
<dbReference type="EMBL" id="FPAS01000001">
    <property type="protein sequence ID" value="SFT56653.1"/>
    <property type="molecule type" value="Genomic_DNA"/>
</dbReference>
<evidence type="ECO:0000256" key="1">
    <source>
        <dbReference type="ARBA" id="ARBA00022729"/>
    </source>
</evidence>
<organism evidence="5 6">
    <name type="scientific">Lishizhenia tianjinensis</name>
    <dbReference type="NCBI Taxonomy" id="477690"/>
    <lineage>
        <taxon>Bacteria</taxon>
        <taxon>Pseudomonadati</taxon>
        <taxon>Bacteroidota</taxon>
        <taxon>Flavobacteriia</taxon>
        <taxon>Flavobacteriales</taxon>
        <taxon>Crocinitomicaceae</taxon>
        <taxon>Lishizhenia</taxon>
    </lineage>
</organism>
<evidence type="ECO:0000256" key="2">
    <source>
        <dbReference type="ARBA" id="ARBA00023136"/>
    </source>
</evidence>
<dbReference type="InterPro" id="IPR017689">
    <property type="entry name" value="BamD"/>
</dbReference>
<keyword evidence="6" id="KW-1185">Reference proteome</keyword>
<dbReference type="SUPFAM" id="SSF48452">
    <property type="entry name" value="TPR-like"/>
    <property type="match status" value="1"/>
</dbReference>
<dbReference type="NCBIfam" id="TIGR03302">
    <property type="entry name" value="OM_YfiO"/>
    <property type="match status" value="1"/>
</dbReference>
<keyword evidence="3" id="KW-0998">Cell outer membrane</keyword>
<name>A0A1I6Z1S5_9FLAO</name>
<dbReference type="Gene3D" id="1.25.40.10">
    <property type="entry name" value="Tetratricopeptide repeat domain"/>
    <property type="match status" value="1"/>
</dbReference>
<dbReference type="InterPro" id="IPR039565">
    <property type="entry name" value="BamD-like"/>
</dbReference>
<feature type="domain" description="Outer membrane lipoprotein BamD-like" evidence="4">
    <location>
        <begin position="39"/>
        <end position="214"/>
    </location>
</feature>
<dbReference type="RefSeq" id="WP_090247559.1">
    <property type="nucleotide sequence ID" value="NZ_FPAS01000001.1"/>
</dbReference>
<dbReference type="AlphaFoldDB" id="A0A1I6Z1S5"/>
<evidence type="ECO:0000313" key="5">
    <source>
        <dbReference type="EMBL" id="SFT56653.1"/>
    </source>
</evidence>
<keyword evidence="2" id="KW-0472">Membrane</keyword>
<gene>
    <name evidence="5" type="ORF">SAMN05216474_1364</name>
</gene>
<proteinExistence type="predicted"/>
<accession>A0A1I6Z1S5</accession>
<dbReference type="InterPro" id="IPR011990">
    <property type="entry name" value="TPR-like_helical_dom_sf"/>
</dbReference>
<dbReference type="STRING" id="477690.SAMN05216474_1364"/>
<evidence type="ECO:0000256" key="3">
    <source>
        <dbReference type="ARBA" id="ARBA00023237"/>
    </source>
</evidence>